<dbReference type="Proteomes" id="UP001056120">
    <property type="component" value="Linkage Group LG24"/>
</dbReference>
<comment type="caution">
    <text evidence="1">The sequence shown here is derived from an EMBL/GenBank/DDBJ whole genome shotgun (WGS) entry which is preliminary data.</text>
</comment>
<gene>
    <name evidence="1" type="ORF">L1987_72129</name>
</gene>
<sequence length="676" mass="79048">MDVSCSSPSQFQGVPWGIGMTKFRWKESMNMFRDHVDPEKEEQQKRIIIETDTKVERIVKLVKSVDSGNKEAKQRKRSEVIHLIDYFYKQYRSMCALYEDLREGVKKKCNNEEDKDDDESTSSSYSLSMESSAYYSQGSGSKIPNIDQPKVTTDGLSMKSENSCHSLEALSVESSYKEEVERGRTVENKLPNLENMTPSNMKLLEDRITALKHEIETLNCQKSEHEQEFKGGHDDFHIRLKENSGLQLEFAFKEKECEVLKKLDECEKFFNSKIEESMGRVQNLEMEVDSLRSLHKNFSHEKEQELESLRVQNQESETKLNKKTKEASDSLEMLESLTEKLKQKTANEEGLVEERDVLKQHVKDLEVKIESIKDENLLSKCENENQRTKISQLEEELQKKDSQVSTLESEIERVKRDLSDKMKSLEQKFKSLEIDKRELEAKNGVLTETLEERDMHVNKVNQANISFRTNVKKMGEMVDEFRKKSEDGIRILSRRIRVAEQLHNETREWYKKTRAKNEQDRKDSELALHSIKIMISMVTDTLSVSETFGLRFAECCEAFTNRVSKVSCETNFVKDWIKRKNGALVQVKNDFDELVVQLDDKEENILGSRQKVLKLKSKLRDLEKIVKENEETMIVLKEEKREAIRQLCVWIDYQRGRSDFFKKVFFELVARYRGPG</sequence>
<evidence type="ECO:0000313" key="2">
    <source>
        <dbReference type="Proteomes" id="UP001056120"/>
    </source>
</evidence>
<protein>
    <submittedName>
        <fullName evidence="1">Uncharacterized protein</fullName>
    </submittedName>
</protein>
<accession>A0ACB9AV26</accession>
<reference evidence="1 2" key="2">
    <citation type="journal article" date="2022" name="Mol. Ecol. Resour.">
        <title>The genomes of chicory, endive, great burdock and yacon provide insights into Asteraceae paleo-polyploidization history and plant inulin production.</title>
        <authorList>
            <person name="Fan W."/>
            <person name="Wang S."/>
            <person name="Wang H."/>
            <person name="Wang A."/>
            <person name="Jiang F."/>
            <person name="Liu H."/>
            <person name="Zhao H."/>
            <person name="Xu D."/>
            <person name="Zhang Y."/>
        </authorList>
    </citation>
    <scope>NUCLEOTIDE SEQUENCE [LARGE SCALE GENOMIC DNA]</scope>
    <source>
        <strain evidence="2">cv. Yunnan</strain>
        <tissue evidence="1">Leaves</tissue>
    </source>
</reference>
<proteinExistence type="predicted"/>
<dbReference type="EMBL" id="CM042041">
    <property type="protein sequence ID" value="KAI3713551.1"/>
    <property type="molecule type" value="Genomic_DNA"/>
</dbReference>
<organism evidence="1 2">
    <name type="scientific">Smallanthus sonchifolius</name>
    <dbReference type="NCBI Taxonomy" id="185202"/>
    <lineage>
        <taxon>Eukaryota</taxon>
        <taxon>Viridiplantae</taxon>
        <taxon>Streptophyta</taxon>
        <taxon>Embryophyta</taxon>
        <taxon>Tracheophyta</taxon>
        <taxon>Spermatophyta</taxon>
        <taxon>Magnoliopsida</taxon>
        <taxon>eudicotyledons</taxon>
        <taxon>Gunneridae</taxon>
        <taxon>Pentapetalae</taxon>
        <taxon>asterids</taxon>
        <taxon>campanulids</taxon>
        <taxon>Asterales</taxon>
        <taxon>Asteraceae</taxon>
        <taxon>Asteroideae</taxon>
        <taxon>Heliantheae alliance</taxon>
        <taxon>Millerieae</taxon>
        <taxon>Smallanthus</taxon>
    </lineage>
</organism>
<keyword evidence="2" id="KW-1185">Reference proteome</keyword>
<reference evidence="2" key="1">
    <citation type="journal article" date="2022" name="Mol. Ecol. Resour.">
        <title>The genomes of chicory, endive, great burdock and yacon provide insights into Asteraceae palaeo-polyploidization history and plant inulin production.</title>
        <authorList>
            <person name="Fan W."/>
            <person name="Wang S."/>
            <person name="Wang H."/>
            <person name="Wang A."/>
            <person name="Jiang F."/>
            <person name="Liu H."/>
            <person name="Zhao H."/>
            <person name="Xu D."/>
            <person name="Zhang Y."/>
        </authorList>
    </citation>
    <scope>NUCLEOTIDE SEQUENCE [LARGE SCALE GENOMIC DNA]</scope>
    <source>
        <strain evidence="2">cv. Yunnan</strain>
    </source>
</reference>
<evidence type="ECO:0000313" key="1">
    <source>
        <dbReference type="EMBL" id="KAI3713551.1"/>
    </source>
</evidence>
<name>A0ACB9AV26_9ASTR</name>